<evidence type="ECO:0000256" key="1">
    <source>
        <dbReference type="ARBA" id="ARBA00010541"/>
    </source>
</evidence>
<dbReference type="PROSITE" id="PS50106">
    <property type="entry name" value="PDZ"/>
    <property type="match status" value="1"/>
</dbReference>
<dbReference type="InterPro" id="IPR043504">
    <property type="entry name" value="Peptidase_S1_PA_chymotrypsin"/>
</dbReference>
<feature type="chain" id="PRO_5020736609" evidence="4">
    <location>
        <begin position="35"/>
        <end position="381"/>
    </location>
</feature>
<dbReference type="InterPro" id="IPR051201">
    <property type="entry name" value="Chloro_Bact_Ser_Proteases"/>
</dbReference>
<evidence type="ECO:0000256" key="4">
    <source>
        <dbReference type="SAM" id="SignalP"/>
    </source>
</evidence>
<keyword evidence="2" id="KW-0645">Protease</keyword>
<name>A0A4Q2RY26_9ACTN</name>
<dbReference type="InterPro" id="IPR009003">
    <property type="entry name" value="Peptidase_S1_PA"/>
</dbReference>
<dbReference type="PANTHER" id="PTHR43343:SF3">
    <property type="entry name" value="PROTEASE DO-LIKE 8, CHLOROPLASTIC"/>
    <property type="match status" value="1"/>
</dbReference>
<dbReference type="Gene3D" id="2.40.10.10">
    <property type="entry name" value="Trypsin-like serine proteases"/>
    <property type="match status" value="2"/>
</dbReference>
<evidence type="ECO:0000256" key="2">
    <source>
        <dbReference type="ARBA" id="ARBA00022670"/>
    </source>
</evidence>
<organism evidence="6 7">
    <name type="scientific">Nocardioides oleivorans</name>
    <dbReference type="NCBI Taxonomy" id="273676"/>
    <lineage>
        <taxon>Bacteria</taxon>
        <taxon>Bacillati</taxon>
        <taxon>Actinomycetota</taxon>
        <taxon>Actinomycetes</taxon>
        <taxon>Propionibacteriales</taxon>
        <taxon>Nocardioidaceae</taxon>
        <taxon>Nocardioides</taxon>
    </lineage>
</organism>
<dbReference type="GO" id="GO:0004252">
    <property type="term" value="F:serine-type endopeptidase activity"/>
    <property type="evidence" value="ECO:0007669"/>
    <property type="project" value="InterPro"/>
</dbReference>
<sequence length="381" mass="37449">MTTSTTPRSWRRRGAAIAAASLLTVTGVAMPAAAAAPRHPDVVQADSTWPYAGRGGDPYGRSYGGGWSVPGATTATTTAGLDVSTATAEQSAGLVLVTSTLGYDQGTAAGSGIVVDSDTIVTNHHVVEGATTVEVTVATTGETYDATVVGTDSARDIAVLRLDDASALTPVTTDTDVSVGDAVTAVGDAGGDGGDLTAAAGTVTALRTSIDVADEQTGESTELARLIEIDADIIGGDSGGALLDADGDVVGMNVAASSGTADITGYVIPIARVLRIADRILDGDEGGSIVIGQGGMLGITTADTTSGPTVAGVVTDSPAASLGLEAGDLVTAVDGTPVTTAEELGDLIGARDAGEKVTVTWTDSSGAQQSGTATLAQGVVQ</sequence>
<accession>A0A4Q2RY26</accession>
<evidence type="ECO:0000256" key="3">
    <source>
        <dbReference type="ARBA" id="ARBA00022801"/>
    </source>
</evidence>
<keyword evidence="7" id="KW-1185">Reference proteome</keyword>
<dbReference type="EMBL" id="SDWT01000001">
    <property type="protein sequence ID" value="RYB94181.1"/>
    <property type="molecule type" value="Genomic_DNA"/>
</dbReference>
<comment type="caution">
    <text evidence="6">The sequence shown here is derived from an EMBL/GenBank/DDBJ whole genome shotgun (WGS) entry which is preliminary data.</text>
</comment>
<dbReference type="InterPro" id="IPR036034">
    <property type="entry name" value="PDZ_sf"/>
</dbReference>
<dbReference type="SMART" id="SM00228">
    <property type="entry name" value="PDZ"/>
    <property type="match status" value="1"/>
</dbReference>
<dbReference type="OrthoDB" id="73775at2"/>
<dbReference type="InterPro" id="IPR001478">
    <property type="entry name" value="PDZ"/>
</dbReference>
<dbReference type="Proteomes" id="UP000294071">
    <property type="component" value="Unassembled WGS sequence"/>
</dbReference>
<dbReference type="Gene3D" id="2.30.42.10">
    <property type="match status" value="1"/>
</dbReference>
<evidence type="ECO:0000313" key="6">
    <source>
        <dbReference type="EMBL" id="RYB94181.1"/>
    </source>
</evidence>
<feature type="domain" description="PDZ" evidence="5">
    <location>
        <begin position="293"/>
        <end position="338"/>
    </location>
</feature>
<evidence type="ECO:0000313" key="7">
    <source>
        <dbReference type="Proteomes" id="UP000294071"/>
    </source>
</evidence>
<proteinExistence type="inferred from homology"/>
<evidence type="ECO:0000259" key="5">
    <source>
        <dbReference type="PROSITE" id="PS50106"/>
    </source>
</evidence>
<reference evidence="6 7" key="1">
    <citation type="submission" date="2019-01" db="EMBL/GenBank/DDBJ databases">
        <title>Novel species of Nocardioides.</title>
        <authorList>
            <person name="Liu Q."/>
            <person name="Xin Y.-H."/>
        </authorList>
    </citation>
    <scope>NUCLEOTIDE SEQUENCE [LARGE SCALE GENOMIC DNA]</scope>
    <source>
        <strain evidence="6 7">CGMCC 4.6882</strain>
    </source>
</reference>
<dbReference type="Pfam" id="PF13180">
    <property type="entry name" value="PDZ_2"/>
    <property type="match status" value="1"/>
</dbReference>
<dbReference type="RefSeq" id="WP_129399534.1">
    <property type="nucleotide sequence ID" value="NZ_SDWT01000001.1"/>
</dbReference>
<keyword evidence="3" id="KW-0378">Hydrolase</keyword>
<dbReference type="Pfam" id="PF13365">
    <property type="entry name" value="Trypsin_2"/>
    <property type="match status" value="1"/>
</dbReference>
<dbReference type="PRINTS" id="PR00834">
    <property type="entry name" value="PROTEASES2C"/>
</dbReference>
<dbReference type="PANTHER" id="PTHR43343">
    <property type="entry name" value="PEPTIDASE S12"/>
    <property type="match status" value="1"/>
</dbReference>
<gene>
    <name evidence="6" type="ORF">EUA93_07395</name>
</gene>
<comment type="similarity">
    <text evidence="1">Belongs to the peptidase S1C family.</text>
</comment>
<dbReference type="AlphaFoldDB" id="A0A4Q2RY26"/>
<dbReference type="GO" id="GO:0006508">
    <property type="term" value="P:proteolysis"/>
    <property type="evidence" value="ECO:0007669"/>
    <property type="project" value="UniProtKB-KW"/>
</dbReference>
<dbReference type="SUPFAM" id="SSF50494">
    <property type="entry name" value="Trypsin-like serine proteases"/>
    <property type="match status" value="1"/>
</dbReference>
<dbReference type="InterPro" id="IPR001940">
    <property type="entry name" value="Peptidase_S1C"/>
</dbReference>
<keyword evidence="4" id="KW-0732">Signal</keyword>
<feature type="signal peptide" evidence="4">
    <location>
        <begin position="1"/>
        <end position="34"/>
    </location>
</feature>
<dbReference type="SUPFAM" id="SSF50156">
    <property type="entry name" value="PDZ domain-like"/>
    <property type="match status" value="1"/>
</dbReference>
<protein>
    <submittedName>
        <fullName evidence="6">PDZ domain-containing protein</fullName>
    </submittedName>
</protein>